<organism evidence="4 5">
    <name type="scientific">Spirosoma telluris</name>
    <dbReference type="NCBI Taxonomy" id="2183553"/>
    <lineage>
        <taxon>Bacteria</taxon>
        <taxon>Pseudomonadati</taxon>
        <taxon>Bacteroidota</taxon>
        <taxon>Cytophagia</taxon>
        <taxon>Cytophagales</taxon>
        <taxon>Cytophagaceae</taxon>
        <taxon>Spirosoma</taxon>
    </lineage>
</organism>
<sequence>MDKDNVISQSIIEAAKKLMQQYGLSKTTMEDIAKAAGKGKSTLYYHFKSKEEIFDEVIGQEMDSFFKEVKLAVDQETTLHTKLKTYVVRKIQSLQQKVNLYRFAIETDALTLQINTQFRRLRERYDHQEVALILSILELGMTQGVIRQLKEAELAMLAELLVTWVRG</sequence>
<evidence type="ECO:0000256" key="1">
    <source>
        <dbReference type="ARBA" id="ARBA00023125"/>
    </source>
</evidence>
<evidence type="ECO:0000313" key="4">
    <source>
        <dbReference type="EMBL" id="RAI75803.1"/>
    </source>
</evidence>
<keyword evidence="5" id="KW-1185">Reference proteome</keyword>
<evidence type="ECO:0000259" key="3">
    <source>
        <dbReference type="PROSITE" id="PS50977"/>
    </source>
</evidence>
<accession>A0A327NLX6</accession>
<dbReference type="InterPro" id="IPR050624">
    <property type="entry name" value="HTH-type_Tx_Regulator"/>
</dbReference>
<dbReference type="RefSeq" id="WP_111344612.1">
    <property type="nucleotide sequence ID" value="NZ_QLII01000001.1"/>
</dbReference>
<dbReference type="PROSITE" id="PS50977">
    <property type="entry name" value="HTH_TETR_2"/>
    <property type="match status" value="1"/>
</dbReference>
<dbReference type="SUPFAM" id="SSF46689">
    <property type="entry name" value="Homeodomain-like"/>
    <property type="match status" value="1"/>
</dbReference>
<dbReference type="OrthoDB" id="9789566at2"/>
<comment type="caution">
    <text evidence="4">The sequence shown here is derived from an EMBL/GenBank/DDBJ whole genome shotgun (WGS) entry which is preliminary data.</text>
</comment>
<evidence type="ECO:0000256" key="2">
    <source>
        <dbReference type="PROSITE-ProRule" id="PRU00335"/>
    </source>
</evidence>
<protein>
    <recommendedName>
        <fullName evidence="3">HTH tetR-type domain-containing protein</fullName>
    </recommendedName>
</protein>
<dbReference type="InterPro" id="IPR009057">
    <property type="entry name" value="Homeodomain-like_sf"/>
</dbReference>
<keyword evidence="1 2" id="KW-0238">DNA-binding</keyword>
<dbReference type="PRINTS" id="PR00455">
    <property type="entry name" value="HTHTETR"/>
</dbReference>
<evidence type="ECO:0000313" key="5">
    <source>
        <dbReference type="Proteomes" id="UP000249016"/>
    </source>
</evidence>
<reference evidence="4 5" key="1">
    <citation type="submission" date="2018-06" db="EMBL/GenBank/DDBJ databases">
        <title>Spirosoma sp. HMF3257 Genome sequencing and assembly.</title>
        <authorList>
            <person name="Kang H."/>
            <person name="Cha I."/>
            <person name="Kim H."/>
            <person name="Kang J."/>
            <person name="Joh K."/>
        </authorList>
    </citation>
    <scope>NUCLEOTIDE SEQUENCE [LARGE SCALE GENOMIC DNA]</scope>
    <source>
        <strain evidence="4 5">HMF3257</strain>
    </source>
</reference>
<dbReference type="PANTHER" id="PTHR43479">
    <property type="entry name" value="ACREF/ENVCD OPERON REPRESSOR-RELATED"/>
    <property type="match status" value="1"/>
</dbReference>
<feature type="domain" description="HTH tetR-type" evidence="3">
    <location>
        <begin position="5"/>
        <end position="65"/>
    </location>
</feature>
<proteinExistence type="predicted"/>
<dbReference type="EMBL" id="QLII01000001">
    <property type="protein sequence ID" value="RAI75803.1"/>
    <property type="molecule type" value="Genomic_DNA"/>
</dbReference>
<dbReference type="Proteomes" id="UP000249016">
    <property type="component" value="Unassembled WGS sequence"/>
</dbReference>
<dbReference type="PANTHER" id="PTHR43479:SF11">
    <property type="entry name" value="ACREF_ENVCD OPERON REPRESSOR-RELATED"/>
    <property type="match status" value="1"/>
</dbReference>
<dbReference type="Gene3D" id="1.10.10.60">
    <property type="entry name" value="Homeodomain-like"/>
    <property type="match status" value="1"/>
</dbReference>
<gene>
    <name evidence="4" type="ORF">HMF3257_19515</name>
</gene>
<dbReference type="Pfam" id="PF00440">
    <property type="entry name" value="TetR_N"/>
    <property type="match status" value="1"/>
</dbReference>
<dbReference type="AlphaFoldDB" id="A0A327NLX6"/>
<dbReference type="Gene3D" id="1.10.357.10">
    <property type="entry name" value="Tetracycline Repressor, domain 2"/>
    <property type="match status" value="1"/>
</dbReference>
<dbReference type="InterPro" id="IPR001647">
    <property type="entry name" value="HTH_TetR"/>
</dbReference>
<feature type="DNA-binding region" description="H-T-H motif" evidence="2">
    <location>
        <begin position="28"/>
        <end position="47"/>
    </location>
</feature>
<name>A0A327NLX6_9BACT</name>
<dbReference type="GO" id="GO:0003677">
    <property type="term" value="F:DNA binding"/>
    <property type="evidence" value="ECO:0007669"/>
    <property type="project" value="UniProtKB-UniRule"/>
</dbReference>